<dbReference type="Proteomes" id="UP000515756">
    <property type="component" value="Chromosome"/>
</dbReference>
<proteinExistence type="predicted"/>
<evidence type="ECO:0000313" key="2">
    <source>
        <dbReference type="EMBL" id="BBQ31381.1"/>
    </source>
</evidence>
<gene>
    <name evidence="2" type="ORF">WP2W18E01_29630</name>
</gene>
<protein>
    <recommendedName>
        <fullName evidence="1">CHAT domain-containing protein</fullName>
    </recommendedName>
</protein>
<dbReference type="InterPro" id="IPR024983">
    <property type="entry name" value="CHAT_dom"/>
</dbReference>
<dbReference type="Pfam" id="PF12770">
    <property type="entry name" value="CHAT"/>
    <property type="match status" value="1"/>
</dbReference>
<organism evidence="2 3">
    <name type="scientific">Aeromonas caviae</name>
    <name type="common">Aeromonas punctata</name>
    <dbReference type="NCBI Taxonomy" id="648"/>
    <lineage>
        <taxon>Bacteria</taxon>
        <taxon>Pseudomonadati</taxon>
        <taxon>Pseudomonadota</taxon>
        <taxon>Gammaproteobacteria</taxon>
        <taxon>Aeromonadales</taxon>
        <taxon>Aeromonadaceae</taxon>
        <taxon>Aeromonas</taxon>
    </lineage>
</organism>
<dbReference type="AlphaFoldDB" id="A0A6S4T9T2"/>
<evidence type="ECO:0000259" key="1">
    <source>
        <dbReference type="Pfam" id="PF12770"/>
    </source>
</evidence>
<dbReference type="RefSeq" id="WP_182935133.1">
    <property type="nucleotide sequence ID" value="NZ_AP021927.1"/>
</dbReference>
<feature type="domain" description="CHAT" evidence="1">
    <location>
        <begin position="470"/>
        <end position="580"/>
    </location>
</feature>
<accession>A0A6S4T9T2</accession>
<name>A0A6S4T9T2_AERCA</name>
<reference evidence="2 3" key="1">
    <citation type="submission" date="2019-12" db="EMBL/GenBank/DDBJ databases">
        <title>complete genome sequences of Aeromonas caviae str. WP2-W18-ESBL-01 isolated from wastewater treatment plant effluent.</title>
        <authorList>
            <person name="Sekizuka T."/>
            <person name="Itokawa K."/>
            <person name="Yatsu K."/>
            <person name="Inamine Y."/>
            <person name="Kuroda M."/>
        </authorList>
    </citation>
    <scope>NUCLEOTIDE SEQUENCE [LARGE SCALE GENOMIC DNA]</scope>
    <source>
        <strain evidence="2 3">WP2-W18-ESBL-01</strain>
    </source>
</reference>
<evidence type="ECO:0000313" key="3">
    <source>
        <dbReference type="Proteomes" id="UP000515756"/>
    </source>
</evidence>
<sequence>MAQSNGDSSVFQGFAEGLFDNECLSLLYKVICLPNNIVEVFMNHDELFTYRKGTSSPTVILLDVDSLLKRFEFFKDMPFVSITYFGKEFDYLKSIKFNSKYQPIFISNTELSDVNTRDSSIYMLDDIVVERMKEAIANNDLPAWCSNLIKEKGVREKTKKIINVVSRSHGITLPNDAVLESLGYAFEDIDRLIGGSDKEVFIDAMIDSANELCELVKCERDGIKSELVVYSPSIYSHLYNFNSNFWNQVGRKITNKRAREFIMNSIFKNKAYSGFSMQVSSNNEVDVLMRDPMVNFLRAVRQFELACTSLAICSLSIANTCPAIRLPNAINFNHGVLKDLESLSRSESPKARDLFNRKYKEFDSSIRNEIGDRLLEFISRHESITLCTDVPLEWVRVGEIPFMFTHEISKIHTTLGNQLLKTAMNFSSITLDSSSLEKLTVIRSFRDSDPIKYTLENALRHFIKVDNRINLEIFDVNGEEEMLDVIKNVNASILIFDCHGNHGGSESHGWLQIGSDRVDIWQLSVHVPPIVILSACLTSAVNGSHASVANGFLDKGALTVLGTLLPVDSIKAAVFIGRIAYRLTGYLDAIKGLNVEYLTWRNFMSGFFKMSYCTDILSELRDEYKWFSSEQYNEIHFETNCNINACNPKWFDILVGLISGVSNKTEEEVKEVIRDIGFVETMNYAQIGRPENIIIKV</sequence>
<dbReference type="EMBL" id="AP021927">
    <property type="protein sequence ID" value="BBQ31381.1"/>
    <property type="molecule type" value="Genomic_DNA"/>
</dbReference>